<evidence type="ECO:0000256" key="1">
    <source>
        <dbReference type="ARBA" id="ARBA00004651"/>
    </source>
</evidence>
<dbReference type="Proteomes" id="UP000185628">
    <property type="component" value="Unassembled WGS sequence"/>
</dbReference>
<feature type="transmembrane region" description="Helical" evidence="8">
    <location>
        <begin position="212"/>
        <end position="233"/>
    </location>
</feature>
<keyword evidence="6 8" id="KW-0472">Membrane</keyword>
<gene>
    <name evidence="10" type="ORF">BSZ39_06895</name>
</gene>
<dbReference type="Gene3D" id="1.20.1250.20">
    <property type="entry name" value="MFS general substrate transporter like domains"/>
    <property type="match status" value="2"/>
</dbReference>
<feature type="transmembrane region" description="Helical" evidence="8">
    <location>
        <begin position="29"/>
        <end position="56"/>
    </location>
</feature>
<feature type="transmembrane region" description="Helical" evidence="8">
    <location>
        <begin position="163"/>
        <end position="182"/>
    </location>
</feature>
<comment type="caution">
    <text evidence="10">The sequence shown here is derived from an EMBL/GenBank/DDBJ whole genome shotgun (WGS) entry which is preliminary data.</text>
</comment>
<dbReference type="PROSITE" id="PS50850">
    <property type="entry name" value="MFS"/>
    <property type="match status" value="1"/>
</dbReference>
<dbReference type="InterPro" id="IPR036259">
    <property type="entry name" value="MFS_trans_sf"/>
</dbReference>
<evidence type="ECO:0000256" key="4">
    <source>
        <dbReference type="ARBA" id="ARBA00022692"/>
    </source>
</evidence>
<feature type="domain" description="Major facilitator superfamily (MFS) profile" evidence="9">
    <location>
        <begin position="208"/>
        <end position="490"/>
    </location>
</feature>
<feature type="transmembrane region" description="Helical" evidence="8">
    <location>
        <begin position="275"/>
        <end position="293"/>
    </location>
</feature>
<evidence type="ECO:0000256" key="3">
    <source>
        <dbReference type="ARBA" id="ARBA00022475"/>
    </source>
</evidence>
<name>A0A1Q5Q242_9ACTO</name>
<evidence type="ECO:0000256" key="8">
    <source>
        <dbReference type="SAM" id="Phobius"/>
    </source>
</evidence>
<dbReference type="InterPro" id="IPR020846">
    <property type="entry name" value="MFS_dom"/>
</dbReference>
<feature type="transmembrane region" description="Helical" evidence="8">
    <location>
        <begin position="422"/>
        <end position="440"/>
    </location>
</feature>
<organism evidence="10 11">
    <name type="scientific">Bowdeniella nasicola</name>
    <dbReference type="NCBI Taxonomy" id="208480"/>
    <lineage>
        <taxon>Bacteria</taxon>
        <taxon>Bacillati</taxon>
        <taxon>Actinomycetota</taxon>
        <taxon>Actinomycetes</taxon>
        <taxon>Actinomycetales</taxon>
        <taxon>Actinomycetaceae</taxon>
        <taxon>Bowdeniella</taxon>
    </lineage>
</organism>
<feature type="transmembrane region" description="Helical" evidence="8">
    <location>
        <begin position="101"/>
        <end position="124"/>
    </location>
</feature>
<protein>
    <submittedName>
        <fullName evidence="10">MFS transporter</fullName>
    </submittedName>
</protein>
<dbReference type="OrthoDB" id="4021502at2"/>
<feature type="transmembrane region" description="Helical" evidence="8">
    <location>
        <begin position="245"/>
        <end position="263"/>
    </location>
</feature>
<dbReference type="GO" id="GO:0005886">
    <property type="term" value="C:plasma membrane"/>
    <property type="evidence" value="ECO:0007669"/>
    <property type="project" value="UniProtKB-SubCell"/>
</dbReference>
<evidence type="ECO:0000313" key="10">
    <source>
        <dbReference type="EMBL" id="OKL53918.1"/>
    </source>
</evidence>
<dbReference type="Pfam" id="PF07690">
    <property type="entry name" value="MFS_1"/>
    <property type="match status" value="1"/>
</dbReference>
<feature type="transmembrane region" description="Helical" evidence="8">
    <location>
        <begin position="361"/>
        <end position="383"/>
    </location>
</feature>
<dbReference type="RefSeq" id="WP_073716636.1">
    <property type="nucleotide sequence ID" value="NZ_MQVR01000034.1"/>
</dbReference>
<dbReference type="AlphaFoldDB" id="A0A1Q5Q242"/>
<keyword evidence="3" id="KW-1003">Cell membrane</keyword>
<evidence type="ECO:0000313" key="11">
    <source>
        <dbReference type="Proteomes" id="UP000185628"/>
    </source>
</evidence>
<feature type="region of interest" description="Disordered" evidence="7">
    <location>
        <begin position="394"/>
        <end position="413"/>
    </location>
</feature>
<dbReference type="EMBL" id="MQVR01000034">
    <property type="protein sequence ID" value="OKL53918.1"/>
    <property type="molecule type" value="Genomic_DNA"/>
</dbReference>
<proteinExistence type="predicted"/>
<dbReference type="PANTHER" id="PTHR23517">
    <property type="entry name" value="RESISTANCE PROTEIN MDTM, PUTATIVE-RELATED-RELATED"/>
    <property type="match status" value="1"/>
</dbReference>
<feature type="transmembrane region" description="Helical" evidence="8">
    <location>
        <begin position="460"/>
        <end position="481"/>
    </location>
</feature>
<reference evidence="11" key="1">
    <citation type="submission" date="2016-12" db="EMBL/GenBank/DDBJ databases">
        <authorList>
            <person name="Meng X."/>
        </authorList>
    </citation>
    <scope>NUCLEOTIDE SEQUENCE [LARGE SCALE GENOMIC DNA]</scope>
    <source>
        <strain evidence="11">DSM 19116</strain>
    </source>
</reference>
<evidence type="ECO:0000256" key="5">
    <source>
        <dbReference type="ARBA" id="ARBA00022989"/>
    </source>
</evidence>
<keyword evidence="4 8" id="KW-0812">Transmembrane</keyword>
<evidence type="ECO:0000256" key="7">
    <source>
        <dbReference type="SAM" id="MobiDB-lite"/>
    </source>
</evidence>
<feature type="transmembrane region" description="Helical" evidence="8">
    <location>
        <begin position="334"/>
        <end position="355"/>
    </location>
</feature>
<dbReference type="SUPFAM" id="SSF103473">
    <property type="entry name" value="MFS general substrate transporter"/>
    <property type="match status" value="1"/>
</dbReference>
<keyword evidence="2" id="KW-0813">Transport</keyword>
<feature type="transmembrane region" description="Helical" evidence="8">
    <location>
        <begin position="77"/>
        <end position="95"/>
    </location>
</feature>
<accession>A0A1Q5Q242</accession>
<evidence type="ECO:0000259" key="9">
    <source>
        <dbReference type="PROSITE" id="PS50850"/>
    </source>
</evidence>
<dbReference type="GO" id="GO:0022857">
    <property type="term" value="F:transmembrane transporter activity"/>
    <property type="evidence" value="ECO:0007669"/>
    <property type="project" value="InterPro"/>
</dbReference>
<feature type="transmembrane region" description="Helical" evidence="8">
    <location>
        <begin position="299"/>
        <end position="322"/>
    </location>
</feature>
<sequence>MAAPEPTSVLKREKRTLDSATLTSGAEQVIGFVLPLFAGAVLGLSAFQAGALLAATQFIAFALRPLAGSIVDRHDRTVIAALGSLGFAAACGLFATATGFALALVASLVTGAAGAFLWVAIRAIIGERLTEDSSVFAKLVAAEETGGWLILVPAIVLLSMTNYRIVFGGLALACVLAAALLVPGKPAVSRPAPSDASSDLTFRGVGTKLRPMLLAVVLTMTAEAAIGLLLLLHLQRGFGLEVIEVAYVFLPGAIAMSILPTYLHRVVVKVGRRQVLMVASIMSAMFAVGLAFAPNPMWIAGMWILSAVAWSAIMPLQQAVIAEAVGQAHLGRGLSLYEAATLAGAFVGSLAAGLLYETGTWVIACLVCAAIIAAGAALVPAAVGKLGVANYPAPAAEPPSRERRSEPVPKPPKTREKIVRDLIAHALLYGIGVLIGWSIIDDFSLSMLSPVSLSTEWPHWGVWALRVWTIILIIDLLWSGYEYLRAATRP</sequence>
<keyword evidence="5 8" id="KW-1133">Transmembrane helix</keyword>
<dbReference type="InterPro" id="IPR011701">
    <property type="entry name" value="MFS"/>
</dbReference>
<evidence type="ECO:0000256" key="6">
    <source>
        <dbReference type="ARBA" id="ARBA00023136"/>
    </source>
</evidence>
<feature type="compositionally biased region" description="Basic and acidic residues" evidence="7">
    <location>
        <begin position="399"/>
        <end position="413"/>
    </location>
</feature>
<comment type="subcellular location">
    <subcellularLocation>
        <location evidence="1">Cell membrane</location>
        <topology evidence="1">Multi-pass membrane protein</topology>
    </subcellularLocation>
</comment>
<evidence type="ECO:0000256" key="2">
    <source>
        <dbReference type="ARBA" id="ARBA00022448"/>
    </source>
</evidence>
<feature type="transmembrane region" description="Helical" evidence="8">
    <location>
        <begin position="136"/>
        <end position="157"/>
    </location>
</feature>
<dbReference type="InterPro" id="IPR050171">
    <property type="entry name" value="MFS_Transporters"/>
</dbReference>
<keyword evidence="11" id="KW-1185">Reference proteome</keyword>